<dbReference type="OrthoDB" id="9810250at2"/>
<sequence>MELKNIKINEKSEFTRKCIGEAIVILLKSTDFSRLKISDIVKKAGVSRTTFYKYYTTPYSVLKDYLSLMVSEYIVKGENLGQDKFFNYDHIIFSFNFFDRYAEFFLTLADNKLHSVLFEGINEFMINHLKPDKSISMYKLYSYAGALLNSFLKWEENGKKEKVEDIAVTLEGFIS</sequence>
<dbReference type="AlphaFoldDB" id="A0A1G9YSE0"/>
<name>A0A1G9YSE0_9FIRM</name>
<feature type="domain" description="HTH tetR-type" evidence="2">
    <location>
        <begin position="22"/>
        <end position="56"/>
    </location>
</feature>
<keyword evidence="4" id="KW-1185">Reference proteome</keyword>
<dbReference type="Pfam" id="PF00440">
    <property type="entry name" value="TetR_N"/>
    <property type="match status" value="1"/>
</dbReference>
<evidence type="ECO:0000313" key="3">
    <source>
        <dbReference type="EMBL" id="SDN12109.1"/>
    </source>
</evidence>
<dbReference type="RefSeq" id="WP_027431056.1">
    <property type="nucleotide sequence ID" value="NZ_FNHZ01000006.1"/>
</dbReference>
<accession>A0A1G9YSE0</accession>
<dbReference type="GO" id="GO:0003677">
    <property type="term" value="F:DNA binding"/>
    <property type="evidence" value="ECO:0007669"/>
    <property type="project" value="UniProtKB-KW"/>
</dbReference>
<keyword evidence="1" id="KW-0238">DNA-binding</keyword>
<evidence type="ECO:0000256" key="1">
    <source>
        <dbReference type="ARBA" id="ARBA00023125"/>
    </source>
</evidence>
<gene>
    <name evidence="3" type="ORF">SAMN05216544_1919</name>
</gene>
<evidence type="ECO:0000313" key="4">
    <source>
        <dbReference type="Proteomes" id="UP000187651"/>
    </source>
</evidence>
<protein>
    <submittedName>
        <fullName evidence="3">Transcriptional regulator, TetR family</fullName>
    </submittedName>
</protein>
<organism evidence="3 4">
    <name type="scientific">Lachnospira pectinoschiza</name>
    <dbReference type="NCBI Taxonomy" id="28052"/>
    <lineage>
        <taxon>Bacteria</taxon>
        <taxon>Bacillati</taxon>
        <taxon>Bacillota</taxon>
        <taxon>Clostridia</taxon>
        <taxon>Lachnospirales</taxon>
        <taxon>Lachnospiraceae</taxon>
        <taxon>Lachnospira</taxon>
    </lineage>
</organism>
<dbReference type="InterPro" id="IPR009057">
    <property type="entry name" value="Homeodomain-like_sf"/>
</dbReference>
<reference evidence="4" key="1">
    <citation type="submission" date="2016-10" db="EMBL/GenBank/DDBJ databases">
        <authorList>
            <person name="Varghese N."/>
            <person name="Submissions S."/>
        </authorList>
    </citation>
    <scope>NUCLEOTIDE SEQUENCE [LARGE SCALE GENOMIC DNA]</scope>
    <source>
        <strain evidence="4">M83</strain>
    </source>
</reference>
<dbReference type="Gene3D" id="1.10.357.10">
    <property type="entry name" value="Tetracycline Repressor, domain 2"/>
    <property type="match status" value="1"/>
</dbReference>
<dbReference type="EMBL" id="FNHZ01000006">
    <property type="protein sequence ID" value="SDN12109.1"/>
    <property type="molecule type" value="Genomic_DNA"/>
</dbReference>
<evidence type="ECO:0000259" key="2">
    <source>
        <dbReference type="Pfam" id="PF00440"/>
    </source>
</evidence>
<dbReference type="SUPFAM" id="SSF46689">
    <property type="entry name" value="Homeodomain-like"/>
    <property type="match status" value="1"/>
</dbReference>
<proteinExistence type="predicted"/>
<dbReference type="Proteomes" id="UP000187651">
    <property type="component" value="Unassembled WGS sequence"/>
</dbReference>
<dbReference type="InterPro" id="IPR001647">
    <property type="entry name" value="HTH_TetR"/>
</dbReference>